<keyword evidence="1" id="KW-0862">Zinc</keyword>
<dbReference type="Pfam" id="PF13649">
    <property type="entry name" value="Methyltransf_25"/>
    <property type="match status" value="1"/>
</dbReference>
<accession>A0A0B2B2W9</accession>
<dbReference type="RefSeq" id="WP_039368818.1">
    <property type="nucleotide sequence ID" value="NZ_PGEZ01000001.1"/>
</dbReference>
<name>A0A0B2B2W9_9ACTN</name>
<evidence type="ECO:0000313" key="4">
    <source>
        <dbReference type="EMBL" id="PJJ56145.1"/>
    </source>
</evidence>
<dbReference type="InterPro" id="IPR003737">
    <property type="entry name" value="GlcNAc_PI_deacetylase-related"/>
</dbReference>
<reference evidence="4 5" key="1">
    <citation type="submission" date="2017-11" db="EMBL/GenBank/DDBJ databases">
        <title>Genomic Encyclopedia of Archaeal and Bacterial Type Strains, Phase II (KMG-II): From Individual Species to Whole Genera.</title>
        <authorList>
            <person name="Goeker M."/>
        </authorList>
    </citation>
    <scope>NUCLEOTIDE SEQUENCE [LARGE SCALE GENOMIC DNA]</scope>
    <source>
        <strain evidence="4 5">DSM 27763</strain>
    </source>
</reference>
<feature type="domain" description="Methyltransferase" evidence="3">
    <location>
        <begin position="294"/>
        <end position="384"/>
    </location>
</feature>
<dbReference type="InterPro" id="IPR041698">
    <property type="entry name" value="Methyltransf_25"/>
</dbReference>
<feature type="region of interest" description="Disordered" evidence="2">
    <location>
        <begin position="1"/>
        <end position="20"/>
    </location>
</feature>
<evidence type="ECO:0000313" key="5">
    <source>
        <dbReference type="Proteomes" id="UP000230842"/>
    </source>
</evidence>
<sequence length="442" mass="48548">MTASFTHDQPGTPASAWRGHPAARACPELELDRFDRLVVLAAHPDDETLGAGGLIATAHTVGLEVEVLVATAGERSHPRSPTLGPIGLARRRLAELEEAVGVLAPGSSCTFLGLADAEVALAESTLVERVVEVIGDGRRTLVLAPWRHDGHSDHEAAGRAAGVAAARTDATLLEFPIWWWHWARPESAPWERMCRFALSDEAQQRRSAAIRSHRSQIQPLSAEPGDEALLTREVLEHFRGESEYFVSEDTHDDALETLHARAADPWGVRDRWYERRKRDLLLAALPWPRFGRALEVGCSIGELTVALAERCDQVVAVDSSEAAVRAARERLAGTEVEVIQARVPREWVDGRFDLVVLSEIGYFLSPAGLDGLLDRITSSLSPRGTIVLCHWRHEVDGWPMDGPAVHAAVRDRRGWVEHASYVDRDVEIVVLGADAAWPEPHA</sequence>
<dbReference type="PANTHER" id="PTHR12993">
    <property type="entry name" value="N-ACETYLGLUCOSAMINYL-PHOSPHATIDYLINOSITOL DE-N-ACETYLASE-RELATED"/>
    <property type="match status" value="1"/>
</dbReference>
<gene>
    <name evidence="4" type="ORF">CLV56_0349</name>
</gene>
<dbReference type="GO" id="GO:0016811">
    <property type="term" value="F:hydrolase activity, acting on carbon-nitrogen (but not peptide) bonds, in linear amides"/>
    <property type="evidence" value="ECO:0007669"/>
    <property type="project" value="TreeGrafter"/>
</dbReference>
<dbReference type="Gene3D" id="3.40.50.150">
    <property type="entry name" value="Vaccinia Virus protein VP39"/>
    <property type="match status" value="1"/>
</dbReference>
<comment type="caution">
    <text evidence="4">The sequence shown here is derived from an EMBL/GenBank/DDBJ whole genome shotgun (WGS) entry which is preliminary data.</text>
</comment>
<keyword evidence="5" id="KW-1185">Reference proteome</keyword>
<dbReference type="SUPFAM" id="SSF53335">
    <property type="entry name" value="S-adenosyl-L-methionine-dependent methyltransferases"/>
    <property type="match status" value="1"/>
</dbReference>
<dbReference type="OrthoDB" id="116799at2"/>
<dbReference type="InterPro" id="IPR024078">
    <property type="entry name" value="LmbE-like_dom_sf"/>
</dbReference>
<dbReference type="SUPFAM" id="SSF102588">
    <property type="entry name" value="LmbE-like"/>
    <property type="match status" value="1"/>
</dbReference>
<dbReference type="AlphaFoldDB" id="A0A0B2B2W9"/>
<dbReference type="PANTHER" id="PTHR12993:SF29">
    <property type="entry name" value="BLR3841 PROTEIN"/>
    <property type="match status" value="1"/>
</dbReference>
<proteinExistence type="predicted"/>
<dbReference type="Gene3D" id="3.40.50.10320">
    <property type="entry name" value="LmbE-like"/>
    <property type="match status" value="1"/>
</dbReference>
<dbReference type="CDD" id="cd02440">
    <property type="entry name" value="AdoMet_MTases"/>
    <property type="match status" value="1"/>
</dbReference>
<evidence type="ECO:0000256" key="2">
    <source>
        <dbReference type="SAM" id="MobiDB-lite"/>
    </source>
</evidence>
<dbReference type="Proteomes" id="UP000230842">
    <property type="component" value="Unassembled WGS sequence"/>
</dbReference>
<dbReference type="Pfam" id="PF02585">
    <property type="entry name" value="PIG-L"/>
    <property type="match status" value="1"/>
</dbReference>
<organism evidence="4 5">
    <name type="scientific">Mumia flava</name>
    <dbReference type="NCBI Taxonomy" id="1348852"/>
    <lineage>
        <taxon>Bacteria</taxon>
        <taxon>Bacillati</taxon>
        <taxon>Actinomycetota</taxon>
        <taxon>Actinomycetes</taxon>
        <taxon>Propionibacteriales</taxon>
        <taxon>Nocardioidaceae</taxon>
        <taxon>Mumia</taxon>
    </lineage>
</organism>
<evidence type="ECO:0000259" key="3">
    <source>
        <dbReference type="Pfam" id="PF13649"/>
    </source>
</evidence>
<dbReference type="InterPro" id="IPR029063">
    <property type="entry name" value="SAM-dependent_MTases_sf"/>
</dbReference>
<dbReference type="EMBL" id="PGEZ01000001">
    <property type="protein sequence ID" value="PJJ56145.1"/>
    <property type="molecule type" value="Genomic_DNA"/>
</dbReference>
<evidence type="ECO:0000256" key="1">
    <source>
        <dbReference type="ARBA" id="ARBA00022833"/>
    </source>
</evidence>
<protein>
    <submittedName>
        <fullName evidence="4">LmbE family N-acetylglucosaminyl deacetylase</fullName>
    </submittedName>
</protein>
<dbReference type="GO" id="GO:0016137">
    <property type="term" value="P:glycoside metabolic process"/>
    <property type="evidence" value="ECO:0007669"/>
    <property type="project" value="UniProtKB-ARBA"/>
</dbReference>